<evidence type="ECO:0000256" key="1">
    <source>
        <dbReference type="SAM" id="MobiDB-lite"/>
    </source>
</evidence>
<keyword evidence="3" id="KW-1185">Reference proteome</keyword>
<sequence length="890" mass="100869">MNMESSAETQPPSKKQRLDTATYSTPSFFDSKVLESCAEGGLVEAVAPRPLTDMEMFTLLIAILSNDKDLQDASTVPKFMHKHPELRPHLQDAWESKKFEKIRRLPFLQAPRQDQGGNAHQGHTPGTVSKRITALAYIEKAWELPYQRKAHEVLYKSICEMWAPDATPYQNIVAVLQSSGYGKTRMLDEHAKFVFTFPFVVRDPSETRVGSAYPYPDQRVRTFLTTFGKSEIKAMAGYYKFFASLFGRALTIIKESYCGPEPLPDWWRKYLAIPENRDKLYSLAIDLAEPTLTEGDNEQSKPKERAGGEELSNAVKELLNVISTPGLKKEAGHQVKVVIYFDEAHELCKHDAEPGSKRNRLEVLYDCLDVFLPFPLMFIFTSTTSSLHRLASTRDASYSTRRVVGKSVDQAPITELPFDCHRSFPLKPHECSFEDICELKFLARFGRPLFWSLLESGENEYTVLTLAKDKLAPDDSGTVYQAPKLGMTPTYSWTAIIDVLLMLDYNPDHKTVQNLQKRLVAGHMRTCISIPSNREFMRSCYPSEPFLAEAAMVMLTKELHPNVDSTLQDRVIDTVNDYFSQGLLHPGDLGELTARMLLMNAYMSGCKKSGNEIYSKGCKLNEFLRCLFREFDIVLEAKPDNVFDGPTLKDAFEDAVVRFTHFGKFVDDTATSRDAAHAAFFRSMAIVCHDTQVSVDIIVPVLHTTKGVVCRHVITSILIQVKRRIRPGNPRLLAIDQAKVGFFPKDTLCECGRQQRNTELELPYINFVLDLGVRARPASTQAAAPPKRRSLRKQPPKHNRYTIYARGLTSFGSVTEQNLSKYERLLRLSNVLGDHPRQSPSHLEMVRTLKRFWARGDAFDWIENELNGRPLPTEEGDALEVGQYESEDDT</sequence>
<protein>
    <submittedName>
        <fullName evidence="2">Uncharacterized protein</fullName>
    </submittedName>
</protein>
<dbReference type="HOGENOM" id="CLU_009568_0_1_1"/>
<proteinExistence type="predicted"/>
<dbReference type="Proteomes" id="UP000054549">
    <property type="component" value="Unassembled WGS sequence"/>
</dbReference>
<dbReference type="AlphaFoldDB" id="A0A0C2WV98"/>
<evidence type="ECO:0000313" key="3">
    <source>
        <dbReference type="Proteomes" id="UP000054549"/>
    </source>
</evidence>
<feature type="region of interest" description="Disordered" evidence="1">
    <location>
        <begin position="870"/>
        <end position="890"/>
    </location>
</feature>
<accession>A0A0C2WV98</accession>
<name>A0A0C2WV98_AMAMK</name>
<feature type="region of interest" description="Disordered" evidence="1">
    <location>
        <begin position="1"/>
        <end position="21"/>
    </location>
</feature>
<gene>
    <name evidence="2" type="ORF">M378DRAFT_13970</name>
</gene>
<evidence type="ECO:0000313" key="2">
    <source>
        <dbReference type="EMBL" id="KIL60721.1"/>
    </source>
</evidence>
<dbReference type="InParanoid" id="A0A0C2WV98"/>
<dbReference type="PANTHER" id="PTHR33266:SF1">
    <property type="entry name" value="F-BOX DOMAIN-CONTAINING PROTEIN"/>
    <property type="match status" value="1"/>
</dbReference>
<reference evidence="2 3" key="1">
    <citation type="submission" date="2014-04" db="EMBL/GenBank/DDBJ databases">
        <title>Evolutionary Origins and Diversification of the Mycorrhizal Mutualists.</title>
        <authorList>
            <consortium name="DOE Joint Genome Institute"/>
            <consortium name="Mycorrhizal Genomics Consortium"/>
            <person name="Kohler A."/>
            <person name="Kuo A."/>
            <person name="Nagy L.G."/>
            <person name="Floudas D."/>
            <person name="Copeland A."/>
            <person name="Barry K.W."/>
            <person name="Cichocki N."/>
            <person name="Veneault-Fourrey C."/>
            <person name="LaButti K."/>
            <person name="Lindquist E.A."/>
            <person name="Lipzen A."/>
            <person name="Lundell T."/>
            <person name="Morin E."/>
            <person name="Murat C."/>
            <person name="Riley R."/>
            <person name="Ohm R."/>
            <person name="Sun H."/>
            <person name="Tunlid A."/>
            <person name="Henrissat B."/>
            <person name="Grigoriev I.V."/>
            <person name="Hibbett D.S."/>
            <person name="Martin F."/>
        </authorList>
    </citation>
    <scope>NUCLEOTIDE SEQUENCE [LARGE SCALE GENOMIC DNA]</scope>
    <source>
        <strain evidence="2 3">Koide BX008</strain>
    </source>
</reference>
<organism evidence="2 3">
    <name type="scientific">Amanita muscaria (strain Koide BX008)</name>
    <dbReference type="NCBI Taxonomy" id="946122"/>
    <lineage>
        <taxon>Eukaryota</taxon>
        <taxon>Fungi</taxon>
        <taxon>Dikarya</taxon>
        <taxon>Basidiomycota</taxon>
        <taxon>Agaricomycotina</taxon>
        <taxon>Agaricomycetes</taxon>
        <taxon>Agaricomycetidae</taxon>
        <taxon>Agaricales</taxon>
        <taxon>Pluteineae</taxon>
        <taxon>Amanitaceae</taxon>
        <taxon>Amanita</taxon>
    </lineage>
</organism>
<dbReference type="PANTHER" id="PTHR33266">
    <property type="entry name" value="CHROMOSOME 15, WHOLE GENOME SHOTGUN SEQUENCE"/>
    <property type="match status" value="1"/>
</dbReference>
<dbReference type="EMBL" id="KN818294">
    <property type="protein sequence ID" value="KIL60721.1"/>
    <property type="molecule type" value="Genomic_DNA"/>
</dbReference>
<dbReference type="OrthoDB" id="107110at2759"/>